<dbReference type="Gene3D" id="3.90.226.10">
    <property type="entry name" value="2-enoyl-CoA Hydratase, Chain A, domain 1"/>
    <property type="match status" value="1"/>
</dbReference>
<dbReference type="Pfam" id="PF00378">
    <property type="entry name" value="ECH_1"/>
    <property type="match status" value="1"/>
</dbReference>
<dbReference type="RefSeq" id="WP_301569463.1">
    <property type="nucleotide sequence ID" value="NZ_JAPWIE010000001.1"/>
</dbReference>
<gene>
    <name evidence="5" type="ORF">O4213_03195</name>
</gene>
<evidence type="ECO:0000256" key="4">
    <source>
        <dbReference type="ARBA" id="ARBA00023235"/>
    </source>
</evidence>
<name>A0ABT4MRQ8_GORRU</name>
<protein>
    <submittedName>
        <fullName evidence="5">Enoyl-CoA hydratase-related protein</fullName>
    </submittedName>
</protein>
<dbReference type="SUPFAM" id="SSF52096">
    <property type="entry name" value="ClpP/crotonase"/>
    <property type="match status" value="1"/>
</dbReference>
<evidence type="ECO:0000256" key="2">
    <source>
        <dbReference type="ARBA" id="ARBA00005254"/>
    </source>
</evidence>
<dbReference type="InterPro" id="IPR001753">
    <property type="entry name" value="Enoyl-CoA_hydra/iso"/>
</dbReference>
<dbReference type="Proteomes" id="UP001067235">
    <property type="component" value="Unassembled WGS sequence"/>
</dbReference>
<dbReference type="CDD" id="cd06558">
    <property type="entry name" value="crotonase-like"/>
    <property type="match status" value="1"/>
</dbReference>
<sequence>MQALNGLIASVDDRGVARVQIDRPHRKNAMDTATSNAFIELLGEWADNEAIRVVVIGAGGRDFCTGADIVDMASAPAPQSAAEGEDRATKTIDTGCRVVRAIRALEVPVVAAVGGPAAGIGASIAFASDLIYAASDAYFLLAFVNIGLMPDGAATATVAAAVGRARANELALLGERLPAAQAYADGLVTAVVDADALDAKVDHVVGKLLAASPRALKITKKALDAQTLAGFDLALELERQGQIELLQSPEFAALIAAFARGKTAKPTPATP</sequence>
<comment type="subcellular location">
    <subcellularLocation>
        <location evidence="1">Peroxisome</location>
    </subcellularLocation>
</comment>
<dbReference type="EMBL" id="JAPWIE010000001">
    <property type="protein sequence ID" value="MCZ4548971.1"/>
    <property type="molecule type" value="Genomic_DNA"/>
</dbReference>
<keyword evidence="6" id="KW-1185">Reference proteome</keyword>
<evidence type="ECO:0000313" key="5">
    <source>
        <dbReference type="EMBL" id="MCZ4548971.1"/>
    </source>
</evidence>
<evidence type="ECO:0000256" key="1">
    <source>
        <dbReference type="ARBA" id="ARBA00004275"/>
    </source>
</evidence>
<keyword evidence="4" id="KW-0413">Isomerase</keyword>
<dbReference type="InterPro" id="IPR029045">
    <property type="entry name" value="ClpP/crotonase-like_dom_sf"/>
</dbReference>
<proteinExistence type="inferred from homology"/>
<accession>A0ABT4MRQ8</accession>
<evidence type="ECO:0000313" key="6">
    <source>
        <dbReference type="Proteomes" id="UP001067235"/>
    </source>
</evidence>
<comment type="caution">
    <text evidence="5">The sequence shown here is derived from an EMBL/GenBank/DDBJ whole genome shotgun (WGS) entry which is preliminary data.</text>
</comment>
<evidence type="ECO:0000256" key="3">
    <source>
        <dbReference type="ARBA" id="ARBA00023140"/>
    </source>
</evidence>
<dbReference type="Gene3D" id="1.10.12.10">
    <property type="entry name" value="Lyase 2-enoyl-coa Hydratase, Chain A, domain 2"/>
    <property type="match status" value="1"/>
</dbReference>
<reference evidence="5" key="1">
    <citation type="submission" date="2022-12" db="EMBL/GenBank/DDBJ databases">
        <authorList>
            <person name="Krivoruchko A.V."/>
            <person name="Elkin A."/>
        </authorList>
    </citation>
    <scope>NUCLEOTIDE SEQUENCE</scope>
    <source>
        <strain evidence="5">IEGM 1388</strain>
    </source>
</reference>
<organism evidence="5 6">
    <name type="scientific">Gordonia rubripertincta</name>
    <name type="common">Rhodococcus corallinus</name>
    <dbReference type="NCBI Taxonomy" id="36822"/>
    <lineage>
        <taxon>Bacteria</taxon>
        <taxon>Bacillati</taxon>
        <taxon>Actinomycetota</taxon>
        <taxon>Actinomycetes</taxon>
        <taxon>Mycobacteriales</taxon>
        <taxon>Gordoniaceae</taxon>
        <taxon>Gordonia</taxon>
    </lineage>
</organism>
<keyword evidence="3" id="KW-0576">Peroxisome</keyword>
<dbReference type="PANTHER" id="PTHR43684:SF1">
    <property type="entry name" value="ENOYL-COA DELTA ISOMERASE 2"/>
    <property type="match status" value="1"/>
</dbReference>
<dbReference type="InterPro" id="IPR014748">
    <property type="entry name" value="Enoyl-CoA_hydra_C"/>
</dbReference>
<dbReference type="InterPro" id="IPR051053">
    <property type="entry name" value="ECH/Chromodomain_protein"/>
</dbReference>
<comment type="similarity">
    <text evidence="2">Belongs to the enoyl-CoA hydratase/isomerase family.</text>
</comment>
<dbReference type="PANTHER" id="PTHR43684">
    <property type="match status" value="1"/>
</dbReference>